<evidence type="ECO:0000256" key="2">
    <source>
        <dbReference type="ARBA" id="ARBA00022723"/>
    </source>
</evidence>
<evidence type="ECO:0000313" key="8">
    <source>
        <dbReference type="EMBL" id="GFR46230.1"/>
    </source>
</evidence>
<evidence type="ECO:0000256" key="4">
    <source>
        <dbReference type="ARBA" id="ARBA00022833"/>
    </source>
</evidence>
<keyword evidence="2" id="KW-0479">Metal-binding</keyword>
<keyword evidence="4" id="KW-0862">Zinc</keyword>
<dbReference type="InterPro" id="IPR019135">
    <property type="entry name" value="Polycomb_protein_VEFS-Box"/>
</dbReference>
<reference evidence="8 9" key="1">
    <citation type="journal article" date="2021" name="Sci. Rep.">
        <title>Genome sequencing of the multicellular alga Astrephomene provides insights into convergent evolution of germ-soma differentiation.</title>
        <authorList>
            <person name="Yamashita S."/>
            <person name="Yamamoto K."/>
            <person name="Matsuzaki R."/>
            <person name="Suzuki S."/>
            <person name="Yamaguchi H."/>
            <person name="Hirooka S."/>
            <person name="Minakuchi Y."/>
            <person name="Miyagishima S."/>
            <person name="Kawachi M."/>
            <person name="Toyoda A."/>
            <person name="Nozaki H."/>
        </authorList>
    </citation>
    <scope>NUCLEOTIDE SEQUENCE [LARGE SCALE GENOMIC DNA]</scope>
    <source>
        <strain evidence="8 9">NIES-4017</strain>
    </source>
</reference>
<evidence type="ECO:0000256" key="5">
    <source>
        <dbReference type="ARBA" id="ARBA00023015"/>
    </source>
</evidence>
<feature type="domain" description="Polycomb protein VEFS-Box" evidence="7">
    <location>
        <begin position="41"/>
        <end position="108"/>
    </location>
</feature>
<dbReference type="Proteomes" id="UP001054857">
    <property type="component" value="Unassembled WGS sequence"/>
</dbReference>
<evidence type="ECO:0000256" key="1">
    <source>
        <dbReference type="ARBA" id="ARBA00007416"/>
    </source>
</evidence>
<gene>
    <name evidence="8" type="ORF">Agub_g7775</name>
</gene>
<evidence type="ECO:0000256" key="3">
    <source>
        <dbReference type="ARBA" id="ARBA00022771"/>
    </source>
</evidence>
<organism evidence="8 9">
    <name type="scientific">Astrephomene gubernaculifera</name>
    <dbReference type="NCBI Taxonomy" id="47775"/>
    <lineage>
        <taxon>Eukaryota</taxon>
        <taxon>Viridiplantae</taxon>
        <taxon>Chlorophyta</taxon>
        <taxon>core chlorophytes</taxon>
        <taxon>Chlorophyceae</taxon>
        <taxon>CS clade</taxon>
        <taxon>Chlamydomonadales</taxon>
        <taxon>Astrephomenaceae</taxon>
        <taxon>Astrephomene</taxon>
    </lineage>
</organism>
<name>A0AAD3DQJ7_9CHLO</name>
<keyword evidence="5" id="KW-0805">Transcription regulation</keyword>
<evidence type="ECO:0000259" key="7">
    <source>
        <dbReference type="Pfam" id="PF09733"/>
    </source>
</evidence>
<evidence type="ECO:0000256" key="6">
    <source>
        <dbReference type="ARBA" id="ARBA00023163"/>
    </source>
</evidence>
<comment type="caution">
    <text evidence="8">The sequence shown here is derived from an EMBL/GenBank/DDBJ whole genome shotgun (WGS) entry which is preliminary data.</text>
</comment>
<evidence type="ECO:0000313" key="9">
    <source>
        <dbReference type="Proteomes" id="UP001054857"/>
    </source>
</evidence>
<dbReference type="Pfam" id="PF09733">
    <property type="entry name" value="VEFS-Box"/>
    <property type="match status" value="1"/>
</dbReference>
<keyword evidence="9" id="KW-1185">Reference proteome</keyword>
<dbReference type="AlphaFoldDB" id="A0AAD3DQJ7"/>
<dbReference type="GO" id="GO:0008270">
    <property type="term" value="F:zinc ion binding"/>
    <property type="evidence" value="ECO:0007669"/>
    <property type="project" value="UniProtKB-KW"/>
</dbReference>
<keyword evidence="6" id="KW-0804">Transcription</keyword>
<comment type="similarity">
    <text evidence="1">Belongs to the VEFS (VRN2-EMF2-FIS2-SU(Z)12) family.</text>
</comment>
<dbReference type="EMBL" id="BMAR01000013">
    <property type="protein sequence ID" value="GFR46230.1"/>
    <property type="molecule type" value="Genomic_DNA"/>
</dbReference>
<protein>
    <recommendedName>
        <fullName evidence="7">Polycomb protein VEFS-Box domain-containing protein</fullName>
    </recommendedName>
</protein>
<sequence>MARRKRAGWKRAQRARLAGVAGAHADDFGLPAASSLTPSCRHFMLLWNRFARHHPLSSDYITSTRCEQFVTSREGREIAASPDFAELRAAFSQHLAALWRHALLQPATLAGCLGSLDRLRAEHLEQQQRQQGR</sequence>
<keyword evidence="3" id="KW-0863">Zinc-finger</keyword>
<proteinExistence type="inferred from homology"/>
<accession>A0AAD3DQJ7</accession>